<keyword evidence="8" id="KW-1185">Reference proteome</keyword>
<dbReference type="PRINTS" id="PR00039">
    <property type="entry name" value="HTHLYSR"/>
</dbReference>
<dbReference type="Gene3D" id="1.10.10.10">
    <property type="entry name" value="Winged helix-like DNA-binding domain superfamily/Winged helix DNA-binding domain"/>
    <property type="match status" value="1"/>
</dbReference>
<comment type="similarity">
    <text evidence="1">Belongs to the LysR transcriptional regulatory family.</text>
</comment>
<keyword evidence="4" id="KW-0804">Transcription</keyword>
<evidence type="ECO:0000256" key="4">
    <source>
        <dbReference type="ARBA" id="ARBA00023163"/>
    </source>
</evidence>
<evidence type="ECO:0000256" key="3">
    <source>
        <dbReference type="ARBA" id="ARBA00023125"/>
    </source>
</evidence>
<dbReference type="InterPro" id="IPR050389">
    <property type="entry name" value="LysR-type_TF"/>
</dbReference>
<evidence type="ECO:0000259" key="5">
    <source>
        <dbReference type="PROSITE" id="PS50931"/>
    </source>
</evidence>
<gene>
    <name evidence="7" type="ORF">AKG60_28065</name>
    <name evidence="6" type="ORF">YA91_00505</name>
</gene>
<sequence>MDFNLIQTFLIVAEYQSYSRAAEHLGLTQPAISASMKRLEKETNKSLFVKDGQQIKLTSVAHQLLPKFHQAFAMINDAISDQSTFRLSCNEALIHRITPTNTISICADTDLPSLLNDLRLKQIDLIISPTTIHDPSFISESIFEEPMVVICRQDHPRIAGKIEQEQFYSEKHCRFVGDEDFPVSNTEIHQPGLQERDVEMMTTSLSGMMLYVAKHDCLGVLPLSLAQKWQSALNLQVIQTPMFSEPVSYKLIFHKRDESSTSHQCLRAWARDQFATGLNA</sequence>
<reference evidence="7 8" key="1">
    <citation type="submission" date="2015-08" db="EMBL/GenBank/DDBJ databases">
        <title>Draft Genome Sequences of Vibrio parahaemolyticus Strains.</title>
        <authorList>
            <person name="Gonzalez-Escalona N."/>
            <person name="DePaola A."/>
        </authorList>
    </citation>
    <scope>NUCLEOTIDE SEQUENCE [LARGE SCALE GENOMIC DNA]</scope>
    <source>
        <strain evidence="7 8">CFSAN001621</strain>
    </source>
</reference>
<dbReference type="SUPFAM" id="SSF46785">
    <property type="entry name" value="Winged helix' DNA-binding domain"/>
    <property type="match status" value="1"/>
</dbReference>
<name>A0A249VXK1_VIBPH</name>
<evidence type="ECO:0000256" key="1">
    <source>
        <dbReference type="ARBA" id="ARBA00009437"/>
    </source>
</evidence>
<dbReference type="Pfam" id="PF00126">
    <property type="entry name" value="HTH_1"/>
    <property type="match status" value="1"/>
</dbReference>
<dbReference type="EMBL" id="CP023247">
    <property type="protein sequence ID" value="ASZ49126.1"/>
    <property type="molecule type" value="Genomic_DNA"/>
</dbReference>
<dbReference type="InterPro" id="IPR036388">
    <property type="entry name" value="WH-like_DNA-bd_sf"/>
</dbReference>
<dbReference type="PANTHER" id="PTHR30118:SF6">
    <property type="entry name" value="HTH-TYPE TRANSCRIPTIONAL REGULATOR LEUO"/>
    <property type="match status" value="1"/>
</dbReference>
<dbReference type="Proteomes" id="UP000191946">
    <property type="component" value="Unassembled WGS sequence"/>
</dbReference>
<keyword evidence="2" id="KW-0805">Transcription regulation</keyword>
<dbReference type="AlphaFoldDB" id="A0A249VXK1"/>
<protein>
    <submittedName>
        <fullName evidence="6">LysR family transcriptional regulator</fullName>
    </submittedName>
</protein>
<evidence type="ECO:0000313" key="8">
    <source>
        <dbReference type="Proteomes" id="UP000191946"/>
    </source>
</evidence>
<dbReference type="InterPro" id="IPR036390">
    <property type="entry name" value="WH_DNA-bd_sf"/>
</dbReference>
<dbReference type="PANTHER" id="PTHR30118">
    <property type="entry name" value="HTH-TYPE TRANSCRIPTIONAL REGULATOR LEUO-RELATED"/>
    <property type="match status" value="1"/>
</dbReference>
<proteinExistence type="inferred from homology"/>
<dbReference type="RefSeq" id="WP_005497762.1">
    <property type="nucleotide sequence ID" value="NZ_CP023247.2"/>
</dbReference>
<dbReference type="EMBL" id="LHQV01000043">
    <property type="protein sequence ID" value="OQJ94598.1"/>
    <property type="molecule type" value="Genomic_DNA"/>
</dbReference>
<feature type="domain" description="HTH lysR-type" evidence="5">
    <location>
        <begin position="1"/>
        <end position="58"/>
    </location>
</feature>
<dbReference type="PROSITE" id="PS50931">
    <property type="entry name" value="HTH_LYSR"/>
    <property type="match status" value="1"/>
</dbReference>
<dbReference type="GO" id="GO:0003677">
    <property type="term" value="F:DNA binding"/>
    <property type="evidence" value="ECO:0007669"/>
    <property type="project" value="UniProtKB-KW"/>
</dbReference>
<evidence type="ECO:0000313" key="6">
    <source>
        <dbReference type="EMBL" id="ASZ49126.1"/>
    </source>
</evidence>
<evidence type="ECO:0000256" key="2">
    <source>
        <dbReference type="ARBA" id="ARBA00023015"/>
    </source>
</evidence>
<dbReference type="InterPro" id="IPR000847">
    <property type="entry name" value="LysR_HTH_N"/>
</dbReference>
<organism evidence="6">
    <name type="scientific">Vibrio parahaemolyticus</name>
    <dbReference type="NCBI Taxonomy" id="670"/>
    <lineage>
        <taxon>Bacteria</taxon>
        <taxon>Pseudomonadati</taxon>
        <taxon>Pseudomonadota</taxon>
        <taxon>Gammaproteobacteria</taxon>
        <taxon>Vibrionales</taxon>
        <taxon>Vibrionaceae</taxon>
        <taxon>Vibrio</taxon>
    </lineage>
</organism>
<dbReference type="InterPro" id="IPR005119">
    <property type="entry name" value="LysR_subst-bd"/>
</dbReference>
<evidence type="ECO:0000313" key="7">
    <source>
        <dbReference type="EMBL" id="OQJ94598.1"/>
    </source>
</evidence>
<dbReference type="Gene3D" id="3.40.190.10">
    <property type="entry name" value="Periplasmic binding protein-like II"/>
    <property type="match status" value="2"/>
</dbReference>
<dbReference type="Pfam" id="PF03466">
    <property type="entry name" value="LysR_substrate"/>
    <property type="match status" value="1"/>
</dbReference>
<accession>A0A249VXK1</accession>
<dbReference type="GO" id="GO:0003700">
    <property type="term" value="F:DNA-binding transcription factor activity"/>
    <property type="evidence" value="ECO:0007669"/>
    <property type="project" value="InterPro"/>
</dbReference>
<keyword evidence="3" id="KW-0238">DNA-binding</keyword>
<reference evidence="6" key="2">
    <citation type="submission" date="2017-09" db="EMBL/GenBank/DDBJ databases">
        <authorList>
            <person name="Ehlers B."/>
            <person name="Leendertz F.H."/>
        </authorList>
    </citation>
    <scope>NUCLEOTIDE SEQUENCE</scope>
    <source>
        <strain evidence="6">MAVP-26</strain>
    </source>
</reference>
<dbReference type="SUPFAM" id="SSF53850">
    <property type="entry name" value="Periplasmic binding protein-like II"/>
    <property type="match status" value="1"/>
</dbReference>